<sequence length="1851" mass="199223">MLSRKTRLISTVSSSNDVVHIGEIGSHCDSDPTNPPCTAPNTFCINNICSCAPFYEPINGECILKSSLTLGSKCRTSAECTGKGEYCNRSNGKCRCLSNHLVLGGKCKPVIYPGQSGCEDSRQCSKAYPGTICTSQKKCQCPKGFRAKAFSCFRSKPYVMQRKRSEPFRGSAHDYSIFNDFKERNKFLIEVAAGADCPTGNEQCSGGSSCVFGKCECPFGTILKSGECVQMRKVYVGSPCNTTQICFGISICVSGVCQCPDGMIVQGGQCQNFTSVSPGASCATGEFCGGGSVCVNSICLCVNGTIMQNGICSAEQKKNFGEKCMNGEACSDNLFCIDGICQCQQGTFFDDGLCIPITGSLGKCSDSSQCTKGSYCDHQSGFCICSDGYHYQDQTCVSLFSRALISPIKSCVTSSDCLAGTKCIARKCHCPAGEIFMNGRCQMVFAEPGESCISGETCVSNHVCIKGKCLCPDGEVSRGGDCVTEGAETRNYTSSQAEPNTPCNRGELCTGGSFCSVVDGLCRCPANTVFENGICEFTEQSLITLPPLLIFNHSEDMPKKPSNRSMINITRVAVHINRCESNRDCKGGSYCSDYRCSCPADMAMKGGQCQRVFPASLKRVGRLHGRCTTSDDCTARNTACHNGVCVCLSGYRIFGGTECILRTVPFPVSQSQTTAKVNVMRKNVGASRKIAELTTNKAAYSGVGVGPKPTIFSALPLIDAGVERIPPSRQTEVIVNVSGGVCNETTLCLFFSICHNGVCECPLGTRISDTECKFIADASGTNSTLPISSQTTQLLSSASSSVYLTPFLKPLTTPFAWKANEVWPTVETAVEKIIASMNVQCKTSQQCPSGAQCIDGFCSCMSGTTMSRYGFCIPIVNESTPGMSCTDRQTCTGFSKCVNGKCVCPPERNNIIDNKCVKSFRETVPLGTYCTPGQFNQCTGGGTCVYRKCLCSFGNSQCTGNDQGGKNNDCTNDPTICRDGTYCLKGFCVCPFGHVCTSTQINAQQRNLPYKENYFPSQQALLVSAGAPCSGNEVQCTGNSICANGFCTCPSGERVISGLCTPINSQGTPGEVCEVDNTKCTGGSVCIDNYCRCLSNQVAINGRCTMQYYSVLPNHACGENLVCTGGSICTKGICRCPRGMSSATGVSVCRPVPLINAVFTEMNSEFCVIALDGQWLCTDGRICVNGSCVCPQGYAMSGSYCVPVISSVQISAPGGRCSSEEGLACISGAICVSEVCVCSADRVVADNKCVRFQRYAKTAESCDAQGIICSVRLVPVVYANVLGVRLAVGNASFQTVHLYVNLTILVEPGSNCVPSCPTCAQCNGGSVCLKGQCKCPVGQFAFNSQCHPIMSLKDKEIIPITPNKTSTSIRIVQPGGLCNWTTVCGAGSSCVIGKCVCLPGYIPSNERNNCTSMPTNPRTIQTSSNPGESCTVFTVCVGGSICLSGICACPPNSYLFNKVCTYRRSVPKKRLVLQLRTFSTAWPSVMLVWNGLRGAAEALQVHLSGLEIPGGLSARDVPQMILLTFDGPVTDLTFAVYKSLFSGKYRNPNGCPIKGTFFVSNEWNNYDQTQWLRITGHEVAVNSITRQNLGNQTIERWTKEMAGMRDALQHFSYASASDITGVRAPQLELGGDNQFDMMEKYGFLFDNTMSASGGPYWPQTLAYQTAWKCSSRYCPRKAHPSVWEIPINRFSILGSQNEFTMLKEAVQRDDSPMDVAKMLEMNFNRSYNYNRAPYLLTADNDFLTALPNEKVVIAIELFIEKVLKNSDVYFVTATQALKWIKRPTRLLHIHNFESWQCNMAHNSKVISCENPSHCSFTCNGKIQTLRICGICPQVYPNLGDPTGTGNSTANQ</sequence>
<evidence type="ECO:0000313" key="3">
    <source>
        <dbReference type="WBParaSite" id="sdigi.contig8.g909.t1"/>
    </source>
</evidence>
<proteinExistence type="predicted"/>
<dbReference type="InterPro" id="IPR006150">
    <property type="entry name" value="Cys_repeat_1"/>
</dbReference>
<dbReference type="PANTHER" id="PTHR45985">
    <property type="match status" value="1"/>
</dbReference>
<accession>A0A915Q2C2</accession>
<evidence type="ECO:0000259" key="1">
    <source>
        <dbReference type="PROSITE" id="PS01186"/>
    </source>
</evidence>
<dbReference type="Proteomes" id="UP000887581">
    <property type="component" value="Unplaced"/>
</dbReference>
<dbReference type="GO" id="GO:0005975">
    <property type="term" value="P:carbohydrate metabolic process"/>
    <property type="evidence" value="ECO:0007669"/>
    <property type="project" value="InterPro"/>
</dbReference>
<dbReference type="InterPro" id="IPR009030">
    <property type="entry name" value="Growth_fac_rcpt_cys_sf"/>
</dbReference>
<dbReference type="InterPro" id="IPR052740">
    <property type="entry name" value="CE4"/>
</dbReference>
<evidence type="ECO:0000313" key="2">
    <source>
        <dbReference type="Proteomes" id="UP000887581"/>
    </source>
</evidence>
<dbReference type="Pfam" id="PF01683">
    <property type="entry name" value="EB"/>
    <property type="match status" value="5"/>
</dbReference>
<protein>
    <submittedName>
        <fullName evidence="3">EGF-like domain-containing protein</fullName>
    </submittedName>
</protein>
<dbReference type="Gene3D" id="3.20.20.370">
    <property type="entry name" value="Glycoside hydrolase/deacetylase"/>
    <property type="match status" value="1"/>
</dbReference>
<feature type="domain" description="EGF-like" evidence="1">
    <location>
        <begin position="383"/>
        <end position="396"/>
    </location>
</feature>
<reference evidence="3" key="1">
    <citation type="submission" date="2022-11" db="UniProtKB">
        <authorList>
            <consortium name="WormBaseParasite"/>
        </authorList>
    </citation>
    <scope>IDENTIFICATION</scope>
</reference>
<organism evidence="2 3">
    <name type="scientific">Setaria digitata</name>
    <dbReference type="NCBI Taxonomy" id="48799"/>
    <lineage>
        <taxon>Eukaryota</taxon>
        <taxon>Metazoa</taxon>
        <taxon>Ecdysozoa</taxon>
        <taxon>Nematoda</taxon>
        <taxon>Chromadorea</taxon>
        <taxon>Rhabditida</taxon>
        <taxon>Spirurina</taxon>
        <taxon>Spiruromorpha</taxon>
        <taxon>Filarioidea</taxon>
        <taxon>Setariidae</taxon>
        <taxon>Setaria</taxon>
    </lineage>
</organism>
<dbReference type="InterPro" id="IPR000742">
    <property type="entry name" value="EGF"/>
</dbReference>
<dbReference type="PANTHER" id="PTHR45985:SF3">
    <property type="entry name" value="CHITIN DEACETYLASE-LIKE 4"/>
    <property type="match status" value="1"/>
</dbReference>
<name>A0A915Q2C2_9BILA</name>
<dbReference type="InterPro" id="IPR006149">
    <property type="entry name" value="EB_dom"/>
</dbReference>
<dbReference type="SUPFAM" id="SSF57184">
    <property type="entry name" value="Growth factor receptor domain"/>
    <property type="match status" value="1"/>
</dbReference>
<dbReference type="SMART" id="SM00181">
    <property type="entry name" value="EGF"/>
    <property type="match status" value="19"/>
</dbReference>
<dbReference type="SMART" id="SM00289">
    <property type="entry name" value="WR1"/>
    <property type="match status" value="14"/>
</dbReference>
<dbReference type="PROSITE" id="PS01186">
    <property type="entry name" value="EGF_2"/>
    <property type="match status" value="1"/>
</dbReference>
<dbReference type="WBParaSite" id="sdigi.contig8.g909.t1">
    <property type="protein sequence ID" value="sdigi.contig8.g909.t1"/>
    <property type="gene ID" value="sdigi.contig8.g909"/>
</dbReference>
<keyword evidence="2" id="KW-1185">Reference proteome</keyword>
<dbReference type="SUPFAM" id="SSF88713">
    <property type="entry name" value="Glycoside hydrolase/deacetylase"/>
    <property type="match status" value="1"/>
</dbReference>
<dbReference type="InterPro" id="IPR011330">
    <property type="entry name" value="Glyco_hydro/deAcase_b/a-brl"/>
</dbReference>